<proteinExistence type="predicted"/>
<feature type="domain" description="CW-type" evidence="9">
    <location>
        <begin position="421"/>
        <end position="473"/>
    </location>
</feature>
<evidence type="ECO:0000313" key="10">
    <source>
        <dbReference type="EMBL" id="GCC25432.1"/>
    </source>
</evidence>
<comment type="caution">
    <text evidence="10">The sequence shown here is derived from an EMBL/GenBank/DDBJ whole genome shotgun (WGS) entry which is preliminary data.</text>
</comment>
<dbReference type="AlphaFoldDB" id="A0A401S4W2"/>
<dbReference type="SUPFAM" id="SSF55874">
    <property type="entry name" value="ATPase domain of HSP90 chaperone/DNA topoisomerase II/histidine kinase"/>
    <property type="match status" value="1"/>
</dbReference>
<dbReference type="GO" id="GO:0016605">
    <property type="term" value="C:PML body"/>
    <property type="evidence" value="ECO:0007669"/>
    <property type="project" value="TreeGrafter"/>
</dbReference>
<dbReference type="PANTHER" id="PTHR23336">
    <property type="entry name" value="ZINC FINGER CW-TYPE COILED-COIL DOMAIN PROTEIN 3"/>
    <property type="match status" value="1"/>
</dbReference>
<dbReference type="Pfam" id="PF17942">
    <property type="entry name" value="Morc6_S5"/>
    <property type="match status" value="1"/>
</dbReference>
<feature type="coiled-coil region" evidence="7">
    <location>
        <begin position="858"/>
        <end position="885"/>
    </location>
</feature>
<dbReference type="Pfam" id="PF07496">
    <property type="entry name" value="zf-CW"/>
    <property type="match status" value="1"/>
</dbReference>
<evidence type="ECO:0000256" key="5">
    <source>
        <dbReference type="ARBA" id="ARBA00023054"/>
    </source>
</evidence>
<reference evidence="10 11" key="1">
    <citation type="journal article" date="2018" name="Nat. Ecol. Evol.">
        <title>Shark genomes provide insights into elasmobranch evolution and the origin of vertebrates.</title>
        <authorList>
            <person name="Hara Y"/>
            <person name="Yamaguchi K"/>
            <person name="Onimaru K"/>
            <person name="Kadota M"/>
            <person name="Koyanagi M"/>
            <person name="Keeley SD"/>
            <person name="Tatsumi K"/>
            <person name="Tanaka K"/>
            <person name="Motone F"/>
            <person name="Kageyama Y"/>
            <person name="Nozu R"/>
            <person name="Adachi N"/>
            <person name="Nishimura O"/>
            <person name="Nakagawa R"/>
            <person name="Tanegashima C"/>
            <person name="Kiyatake I"/>
            <person name="Matsumoto R"/>
            <person name="Murakumo K"/>
            <person name="Nishida K"/>
            <person name="Terakita A"/>
            <person name="Kuratani S"/>
            <person name="Sato K"/>
            <person name="Hyodo S Kuraku.S."/>
        </authorList>
    </citation>
    <scope>NUCLEOTIDE SEQUENCE [LARGE SCALE GENOMIC DNA]</scope>
</reference>
<evidence type="ECO:0000256" key="3">
    <source>
        <dbReference type="ARBA" id="ARBA00022771"/>
    </source>
</evidence>
<keyword evidence="5 7" id="KW-0175">Coiled coil</keyword>
<evidence type="ECO:0000256" key="6">
    <source>
        <dbReference type="ARBA" id="ARBA00023242"/>
    </source>
</evidence>
<dbReference type="STRING" id="137246.A0A401S4W2"/>
<dbReference type="PANTHER" id="PTHR23336:SF17">
    <property type="entry name" value="MORC FAMILY CW-TYPE ZINC FINGER PROTEIN 3"/>
    <property type="match status" value="1"/>
</dbReference>
<feature type="coiled-coil region" evidence="7">
    <location>
        <begin position="792"/>
        <end position="819"/>
    </location>
</feature>
<evidence type="ECO:0000256" key="1">
    <source>
        <dbReference type="ARBA" id="ARBA00004123"/>
    </source>
</evidence>
<keyword evidence="4" id="KW-0862">Zinc</keyword>
<feature type="compositionally biased region" description="Polar residues" evidence="8">
    <location>
        <begin position="707"/>
        <end position="735"/>
    </location>
</feature>
<keyword evidence="2" id="KW-0479">Metal-binding</keyword>
<feature type="region of interest" description="Disordered" evidence="8">
    <location>
        <begin position="491"/>
        <end position="510"/>
    </location>
</feature>
<dbReference type="Gene3D" id="3.30.565.10">
    <property type="entry name" value="Histidine kinase-like ATPase, C-terminal domain"/>
    <property type="match status" value="1"/>
</dbReference>
<name>A0A401S4W2_CHIPU</name>
<dbReference type="PROSITE" id="PS51050">
    <property type="entry name" value="ZF_CW"/>
    <property type="match status" value="1"/>
</dbReference>
<dbReference type="InterPro" id="IPR045261">
    <property type="entry name" value="MORC_ATPase"/>
</dbReference>
<dbReference type="InterPro" id="IPR011124">
    <property type="entry name" value="Znf_CW"/>
</dbReference>
<dbReference type="FunFam" id="3.30.565.10:FF:000035">
    <property type="entry name" value="MORC family CW-type zinc finger protein 4"/>
    <property type="match status" value="1"/>
</dbReference>
<sequence>MASAFLRSGAGGNGGSLVVGPQDIPLSAMSPKFLHANSTSHTWPFSAVAELIDNAYDPDVNAKQMWIDKTVIKEKICLVFADNGQGMNQRKLHRMLSFGFSDKVPINGHAPVGLYGNGFKSGSMRLGKDAIVFTKNGETSSVGFLSQTYLDAIKAENVVVPIVSFNSNKKLISEDMQTSLNAILQHSLFSTEGELLAELNAISGKRGTKVIIWNIRTTKDGKPEFDFETDKHDIRIPGDLLDDDTGKRKYKRQERMDQIVPESDYSLRAYCSILYLKPRMQIILLGVKVKTQLISKSLAHIEHDIYRPMFINKNIKITFGFNWRNKEHFGIMMYHKNRLIKSYEKVGCQLRANNMGVGVIGIIECDFLKPTHNKQDFDYTNEYRLTIQALGLKLSDYWNEKKNMRNQEDPQSVIPVEDSQKLPDQTWAQCDGCLKWRKLPDGIDPDKLPDKWFCSMNLDPHFKSCSVPEEPEDDVDVTPSYEKTYKKIEQRNREKNRRRLMDQDKQKSKILEEQLKRKEQELQEERRKQRRNIDLHNIIQKYEKEADALRKEQELLQKTLQAKNLQATLPRQTGPHKTTEVTSSAQNLTKWVVNGDNTLNISPCPATAASTSPVSDLQIVEVKSLLSPQTPSNYQSLKRPLNYAGASPNPKQPKLDEGKSFDSPVNGETVNDTTFDDDVIIIDEKSTPRPSLTFDLSKVKHEHRVSTDTTDCVNDVLPNNSEEQVKGTQTENSPISVKEEGSGSEKPNLSSDASHRKEEIQQPQDDNLKCLANDMESIAQTREKGNMQNDFLKAMTDERDHYKAKCELMEKELENIQRKLLEKSECPIKKECCHEWTQSEFVIGVHTESMNDFYKLSNEEKATQYELALKEMEKLKTQCQTLENLKFECFTCNLKENDNLVKKEEDELILQLDSMFRQLESCKSERDQHKEEAERLQRENDTIKLKWANLCKEVECLKREVTEAQQSNLPNDTSMKLRSLRFGIAQILVKIIPELDLTQINYESEVVDEILEQVLSANTS</sequence>
<protein>
    <recommendedName>
        <fullName evidence="9">CW-type domain-containing protein</fullName>
    </recommendedName>
</protein>
<dbReference type="OrthoDB" id="757982at2759"/>
<accession>A0A401S4W2</accession>
<dbReference type="Proteomes" id="UP000287033">
    <property type="component" value="Unassembled WGS sequence"/>
</dbReference>
<keyword evidence="11" id="KW-1185">Reference proteome</keyword>
<dbReference type="CDD" id="cd16931">
    <property type="entry name" value="HATPase_MORC-like"/>
    <property type="match status" value="1"/>
</dbReference>
<evidence type="ECO:0000259" key="9">
    <source>
        <dbReference type="PROSITE" id="PS51050"/>
    </source>
</evidence>
<keyword evidence="3" id="KW-0863">Zinc-finger</keyword>
<dbReference type="FunFam" id="3.30.40.100:FF:000003">
    <property type="entry name" value="MORC family CW-type zinc finger 3"/>
    <property type="match status" value="1"/>
</dbReference>
<organism evidence="10 11">
    <name type="scientific">Chiloscyllium punctatum</name>
    <name type="common">Brownbanded bambooshark</name>
    <name type="synonym">Hemiscyllium punctatum</name>
    <dbReference type="NCBI Taxonomy" id="137246"/>
    <lineage>
        <taxon>Eukaryota</taxon>
        <taxon>Metazoa</taxon>
        <taxon>Chordata</taxon>
        <taxon>Craniata</taxon>
        <taxon>Vertebrata</taxon>
        <taxon>Chondrichthyes</taxon>
        <taxon>Elasmobranchii</taxon>
        <taxon>Galeomorphii</taxon>
        <taxon>Galeoidea</taxon>
        <taxon>Orectolobiformes</taxon>
        <taxon>Hemiscylliidae</taxon>
        <taxon>Chiloscyllium</taxon>
    </lineage>
</organism>
<gene>
    <name evidence="10" type="ORF">chiPu_0003842</name>
</gene>
<dbReference type="OMA" id="HIEHDIY"/>
<dbReference type="GO" id="GO:0016887">
    <property type="term" value="F:ATP hydrolysis activity"/>
    <property type="evidence" value="ECO:0007669"/>
    <property type="project" value="InterPro"/>
</dbReference>
<dbReference type="Gene3D" id="3.30.40.100">
    <property type="match status" value="1"/>
</dbReference>
<comment type="subcellular location">
    <subcellularLocation>
        <location evidence="1">Nucleus</location>
    </subcellularLocation>
</comment>
<feature type="coiled-coil region" evidence="7">
    <location>
        <begin position="912"/>
        <end position="946"/>
    </location>
</feature>
<evidence type="ECO:0000313" key="11">
    <source>
        <dbReference type="Proteomes" id="UP000287033"/>
    </source>
</evidence>
<dbReference type="GO" id="GO:0008270">
    <property type="term" value="F:zinc ion binding"/>
    <property type="evidence" value="ECO:0007669"/>
    <property type="project" value="UniProtKB-KW"/>
</dbReference>
<evidence type="ECO:0000256" key="4">
    <source>
        <dbReference type="ARBA" id="ARBA00022833"/>
    </source>
</evidence>
<dbReference type="EMBL" id="BEZZ01000085">
    <property type="protein sequence ID" value="GCC25432.1"/>
    <property type="molecule type" value="Genomic_DNA"/>
</dbReference>
<feature type="region of interest" description="Disordered" evidence="8">
    <location>
        <begin position="698"/>
        <end position="768"/>
    </location>
</feature>
<dbReference type="InterPro" id="IPR041006">
    <property type="entry name" value="Morc_S5"/>
</dbReference>
<feature type="region of interest" description="Disordered" evidence="8">
    <location>
        <begin position="629"/>
        <end position="672"/>
    </location>
</feature>
<dbReference type="Pfam" id="PF13589">
    <property type="entry name" value="HATPase_c_3"/>
    <property type="match status" value="1"/>
</dbReference>
<keyword evidence="6" id="KW-0539">Nucleus</keyword>
<evidence type="ECO:0000256" key="7">
    <source>
        <dbReference type="SAM" id="Coils"/>
    </source>
</evidence>
<evidence type="ECO:0000256" key="2">
    <source>
        <dbReference type="ARBA" id="ARBA00022723"/>
    </source>
</evidence>
<evidence type="ECO:0000256" key="8">
    <source>
        <dbReference type="SAM" id="MobiDB-lite"/>
    </source>
</evidence>
<dbReference type="InterPro" id="IPR036890">
    <property type="entry name" value="HATPase_C_sf"/>
</dbReference>